<evidence type="ECO:0000313" key="3">
    <source>
        <dbReference type="EMBL" id="KAF9579484.1"/>
    </source>
</evidence>
<keyword evidence="2" id="KW-1133">Transmembrane helix</keyword>
<dbReference type="Proteomes" id="UP000780801">
    <property type="component" value="Unassembled WGS sequence"/>
</dbReference>
<feature type="compositionally biased region" description="Low complexity" evidence="1">
    <location>
        <begin position="291"/>
        <end position="305"/>
    </location>
</feature>
<name>A0A9P6FQF5_9FUNG</name>
<sequence length="305" mass="34030">MIPPAAAIALGVVGVVAISVVIYAVLKDDIHTIVDSIHRQPIPVRARRSDDDDDGESEDEKGSRTGRSSTYRSPRADNSELRQRRGSDNEKSDSNESFMETQRRRYAEEAARLQERERLLEEREENLRRLMHDFEASQRNQRQQPDMSRNPFAEYEQMIRPSQDILSFASSDNSLRPRTPLSPPQRPLSPPQPAQQPTPPPVVEMRSRSSSSASTGIDSRAANAILRHNLSNNHQENVNPFEDPASLLTSSISSSPSLDHSGDTDDFADVEDRSSVTVGREDEDWTEAEIGSIGSHDSDDSWGSP</sequence>
<feature type="compositionally biased region" description="Basic and acidic residues" evidence="1">
    <location>
        <begin position="74"/>
        <end position="94"/>
    </location>
</feature>
<feature type="compositionally biased region" description="Polar residues" evidence="1">
    <location>
        <begin position="229"/>
        <end position="238"/>
    </location>
</feature>
<organism evidence="3 4">
    <name type="scientific">Lunasporangiospora selenospora</name>
    <dbReference type="NCBI Taxonomy" id="979761"/>
    <lineage>
        <taxon>Eukaryota</taxon>
        <taxon>Fungi</taxon>
        <taxon>Fungi incertae sedis</taxon>
        <taxon>Mucoromycota</taxon>
        <taxon>Mortierellomycotina</taxon>
        <taxon>Mortierellomycetes</taxon>
        <taxon>Mortierellales</taxon>
        <taxon>Mortierellaceae</taxon>
        <taxon>Lunasporangiospora</taxon>
    </lineage>
</organism>
<gene>
    <name evidence="3" type="ORF">BGW38_004240</name>
</gene>
<proteinExistence type="predicted"/>
<feature type="compositionally biased region" description="Low complexity" evidence="1">
    <location>
        <begin position="246"/>
        <end position="259"/>
    </location>
</feature>
<keyword evidence="4" id="KW-1185">Reference proteome</keyword>
<evidence type="ECO:0000313" key="4">
    <source>
        <dbReference type="Proteomes" id="UP000780801"/>
    </source>
</evidence>
<dbReference type="OrthoDB" id="2403832at2759"/>
<feature type="compositionally biased region" description="Polar residues" evidence="1">
    <location>
        <begin position="164"/>
        <end position="173"/>
    </location>
</feature>
<comment type="caution">
    <text evidence="3">The sequence shown here is derived from an EMBL/GenBank/DDBJ whole genome shotgun (WGS) entry which is preliminary data.</text>
</comment>
<dbReference type="EMBL" id="JAABOA010002724">
    <property type="protein sequence ID" value="KAF9579484.1"/>
    <property type="molecule type" value="Genomic_DNA"/>
</dbReference>
<accession>A0A9P6FQF5</accession>
<evidence type="ECO:0000256" key="1">
    <source>
        <dbReference type="SAM" id="MobiDB-lite"/>
    </source>
</evidence>
<keyword evidence="2" id="KW-0472">Membrane</keyword>
<feature type="compositionally biased region" description="Pro residues" evidence="1">
    <location>
        <begin position="180"/>
        <end position="202"/>
    </location>
</feature>
<keyword evidence="2" id="KW-0812">Transmembrane</keyword>
<dbReference type="AlphaFoldDB" id="A0A9P6FQF5"/>
<protein>
    <submittedName>
        <fullName evidence="3">Uncharacterized protein</fullName>
    </submittedName>
</protein>
<reference evidence="3" key="1">
    <citation type="journal article" date="2020" name="Fungal Divers.">
        <title>Resolving the Mortierellaceae phylogeny through synthesis of multi-gene phylogenetics and phylogenomics.</title>
        <authorList>
            <person name="Vandepol N."/>
            <person name="Liber J."/>
            <person name="Desiro A."/>
            <person name="Na H."/>
            <person name="Kennedy M."/>
            <person name="Barry K."/>
            <person name="Grigoriev I.V."/>
            <person name="Miller A.N."/>
            <person name="O'Donnell K."/>
            <person name="Stajich J.E."/>
            <person name="Bonito G."/>
        </authorList>
    </citation>
    <scope>NUCLEOTIDE SEQUENCE</scope>
    <source>
        <strain evidence="3">KOD1015</strain>
    </source>
</reference>
<feature type="region of interest" description="Disordered" evidence="1">
    <location>
        <begin position="161"/>
        <end position="305"/>
    </location>
</feature>
<feature type="region of interest" description="Disordered" evidence="1">
    <location>
        <begin position="44"/>
        <end position="103"/>
    </location>
</feature>
<evidence type="ECO:0000256" key="2">
    <source>
        <dbReference type="SAM" id="Phobius"/>
    </source>
</evidence>
<feature type="transmembrane region" description="Helical" evidence="2">
    <location>
        <begin position="6"/>
        <end position="26"/>
    </location>
</feature>